<organism evidence="3 4">
    <name type="scientific">Cylicostephanus goldi</name>
    <name type="common">Nematode worm</name>
    <dbReference type="NCBI Taxonomy" id="71465"/>
    <lineage>
        <taxon>Eukaryota</taxon>
        <taxon>Metazoa</taxon>
        <taxon>Ecdysozoa</taxon>
        <taxon>Nematoda</taxon>
        <taxon>Chromadorea</taxon>
        <taxon>Rhabditida</taxon>
        <taxon>Rhabditina</taxon>
        <taxon>Rhabditomorpha</taxon>
        <taxon>Strongyloidea</taxon>
        <taxon>Strongylidae</taxon>
        <taxon>Cylicostephanus</taxon>
    </lineage>
</organism>
<keyword evidence="4" id="KW-1185">Reference proteome</keyword>
<dbReference type="EMBL" id="UYRV01008760">
    <property type="protein sequence ID" value="VDK55929.1"/>
    <property type="molecule type" value="Genomic_DNA"/>
</dbReference>
<keyword evidence="2" id="KW-0732">Signal</keyword>
<keyword evidence="1" id="KW-0472">Membrane</keyword>
<gene>
    <name evidence="3" type="ORF">CGOC_LOCUS3471</name>
</gene>
<name>A0A3P6R4X2_CYLGO</name>
<evidence type="ECO:0000256" key="2">
    <source>
        <dbReference type="SAM" id="SignalP"/>
    </source>
</evidence>
<feature type="transmembrane region" description="Helical" evidence="1">
    <location>
        <begin position="34"/>
        <end position="54"/>
    </location>
</feature>
<proteinExistence type="predicted"/>
<feature type="signal peptide" evidence="2">
    <location>
        <begin position="1"/>
        <end position="17"/>
    </location>
</feature>
<dbReference type="Proteomes" id="UP000271889">
    <property type="component" value="Unassembled WGS sequence"/>
</dbReference>
<evidence type="ECO:0000256" key="1">
    <source>
        <dbReference type="SAM" id="Phobius"/>
    </source>
</evidence>
<feature type="chain" id="PRO_5018272860" evidence="2">
    <location>
        <begin position="18"/>
        <end position="118"/>
    </location>
</feature>
<protein>
    <submittedName>
        <fullName evidence="3">Uncharacterized protein</fullName>
    </submittedName>
</protein>
<accession>A0A3P6R4X2</accession>
<evidence type="ECO:0000313" key="4">
    <source>
        <dbReference type="Proteomes" id="UP000271889"/>
    </source>
</evidence>
<sequence length="118" mass="13043">MFVLAVLLLELVEVVLMMTDVTSGQIVEGFSNEALALLTIVVGSFVACAISYFIKNNRNVRIHPDLVGDVQGFRESFVRGQSGRVNEARVSFCLLLERVMKCSAICAEYLSDVNESYC</sequence>
<dbReference type="AlphaFoldDB" id="A0A3P6R4X2"/>
<reference evidence="3 4" key="1">
    <citation type="submission" date="2018-11" db="EMBL/GenBank/DDBJ databases">
        <authorList>
            <consortium name="Pathogen Informatics"/>
        </authorList>
    </citation>
    <scope>NUCLEOTIDE SEQUENCE [LARGE SCALE GENOMIC DNA]</scope>
</reference>
<keyword evidence="1" id="KW-1133">Transmembrane helix</keyword>
<dbReference type="OrthoDB" id="9049620at2759"/>
<evidence type="ECO:0000313" key="3">
    <source>
        <dbReference type="EMBL" id="VDK55929.1"/>
    </source>
</evidence>
<keyword evidence="1" id="KW-0812">Transmembrane</keyword>